<evidence type="ECO:0000313" key="1">
    <source>
        <dbReference type="EMBL" id="CAZ83464.1"/>
    </source>
</evidence>
<reference evidence="1 2" key="1">
    <citation type="journal article" date="2010" name="Nature">
        <title>Perigord black truffle genome uncovers evolutionary origins and mechanisms of symbiosis.</title>
        <authorList>
            <person name="Martin F."/>
            <person name="Kohler A."/>
            <person name="Murat C."/>
            <person name="Balestrini R."/>
            <person name="Coutinho P.M."/>
            <person name="Jaillon O."/>
            <person name="Montanini B."/>
            <person name="Morin E."/>
            <person name="Noel B."/>
            <person name="Percudani R."/>
            <person name="Porcel B."/>
            <person name="Rubini A."/>
            <person name="Amicucci A."/>
            <person name="Amselem J."/>
            <person name="Anthouard V."/>
            <person name="Arcioni S."/>
            <person name="Artiguenave F."/>
            <person name="Aury J.M."/>
            <person name="Ballario P."/>
            <person name="Bolchi A."/>
            <person name="Brenna A."/>
            <person name="Brun A."/>
            <person name="Buee M."/>
            <person name="Cantarel B."/>
            <person name="Chevalier G."/>
            <person name="Couloux A."/>
            <person name="Da Silva C."/>
            <person name="Denoeud F."/>
            <person name="Duplessis S."/>
            <person name="Ghignone S."/>
            <person name="Hilselberger B."/>
            <person name="Iotti M."/>
            <person name="Marcais B."/>
            <person name="Mello A."/>
            <person name="Miranda M."/>
            <person name="Pacioni G."/>
            <person name="Quesneville H."/>
            <person name="Riccioni C."/>
            <person name="Ruotolo R."/>
            <person name="Splivallo R."/>
            <person name="Stocchi V."/>
            <person name="Tisserant E."/>
            <person name="Viscomi A.R."/>
            <person name="Zambonelli A."/>
            <person name="Zampieri E."/>
            <person name="Henrissat B."/>
            <person name="Lebrun M.H."/>
            <person name="Paolocci F."/>
            <person name="Bonfante P."/>
            <person name="Ottonello S."/>
            <person name="Wincker P."/>
        </authorList>
    </citation>
    <scope>NUCLEOTIDE SEQUENCE [LARGE SCALE GENOMIC DNA]</scope>
    <source>
        <strain evidence="1 2">Mel28</strain>
    </source>
</reference>
<protein>
    <submittedName>
        <fullName evidence="1">(Perigord truffle) hypothetical protein</fullName>
    </submittedName>
</protein>
<dbReference type="HOGENOM" id="CLU_3427980_0_0_1"/>
<dbReference type="AlphaFoldDB" id="D5GG21"/>
<dbReference type="EMBL" id="FN430231">
    <property type="protein sequence ID" value="CAZ83464.1"/>
    <property type="molecule type" value="Genomic_DNA"/>
</dbReference>
<feature type="non-terminal residue" evidence="1">
    <location>
        <position position="1"/>
    </location>
</feature>
<dbReference type="InParanoid" id="D5GG21"/>
<keyword evidence="2" id="KW-1185">Reference proteome</keyword>
<evidence type="ECO:0000313" key="2">
    <source>
        <dbReference type="Proteomes" id="UP000006911"/>
    </source>
</evidence>
<organism evidence="1 2">
    <name type="scientific">Tuber melanosporum (strain Mel28)</name>
    <name type="common">Perigord black truffle</name>
    <dbReference type="NCBI Taxonomy" id="656061"/>
    <lineage>
        <taxon>Eukaryota</taxon>
        <taxon>Fungi</taxon>
        <taxon>Dikarya</taxon>
        <taxon>Ascomycota</taxon>
        <taxon>Pezizomycotina</taxon>
        <taxon>Pezizomycetes</taxon>
        <taxon>Pezizales</taxon>
        <taxon>Tuberaceae</taxon>
        <taxon>Tuber</taxon>
    </lineage>
</organism>
<dbReference type="KEGG" id="tml:GSTUM_00007172001"/>
<accession>D5GG21</accession>
<dbReference type="Proteomes" id="UP000006911">
    <property type="component" value="Unassembled WGS sequence"/>
</dbReference>
<sequence>FHVTNYLVTSPKTLHNKYLST</sequence>
<gene>
    <name evidence="1" type="ORF">GSTUM_00007172001</name>
</gene>
<name>D5GG21_TUBMM</name>
<proteinExistence type="predicted"/>